<reference evidence="1" key="2">
    <citation type="journal article" date="2021" name="PeerJ">
        <title>Extensive microbial diversity within the chicken gut microbiome revealed by metagenomics and culture.</title>
        <authorList>
            <person name="Gilroy R."/>
            <person name="Ravi A."/>
            <person name="Getino M."/>
            <person name="Pursley I."/>
            <person name="Horton D.L."/>
            <person name="Alikhan N.F."/>
            <person name="Baker D."/>
            <person name="Gharbi K."/>
            <person name="Hall N."/>
            <person name="Watson M."/>
            <person name="Adriaenssens E.M."/>
            <person name="Foster-Nyarko E."/>
            <person name="Jarju S."/>
            <person name="Secka A."/>
            <person name="Antonio M."/>
            <person name="Oren A."/>
            <person name="Chaudhuri R.R."/>
            <person name="La Ragione R."/>
            <person name="Hildebrand F."/>
            <person name="Pallen M.J."/>
        </authorList>
    </citation>
    <scope>NUCLEOTIDE SEQUENCE</scope>
    <source>
        <strain evidence="1">ChiSjej5B23-6657</strain>
    </source>
</reference>
<dbReference type="Pfam" id="PF00756">
    <property type="entry name" value="Esterase"/>
    <property type="match status" value="1"/>
</dbReference>
<sequence>MAYIQVSLMSLSLMRTVPVTVILPTDKMPFPGAPAREPGKPYKTLYLLHGIFGSSVDWVTGTRIQRYAEENDLAVVMPSGDNMFYVDQPVTGNNYGQFIGQELVEATRKMFPLSTKREDTFIGGLSMGGYGALRNGLKYSETFGSIVALSSALNVETALNLTNDAPIFMMRRDYMEACFGDLEAAQNSDVNPKWLIKQCKEQKKPIPNIYMAIGDEDSLLGVNEDFVAFLRQEHVPVTFEVRPGNHEWDFWDTYIKKAIYEWLPTEKNGMGINSGNVGI</sequence>
<evidence type="ECO:0000313" key="1">
    <source>
        <dbReference type="EMBL" id="HIR70382.1"/>
    </source>
</evidence>
<dbReference type="PANTHER" id="PTHR48098">
    <property type="entry name" value="ENTEROCHELIN ESTERASE-RELATED"/>
    <property type="match status" value="1"/>
</dbReference>
<proteinExistence type="predicted"/>
<reference evidence="1" key="1">
    <citation type="submission" date="2020-10" db="EMBL/GenBank/DDBJ databases">
        <authorList>
            <person name="Gilroy R."/>
        </authorList>
    </citation>
    <scope>NUCLEOTIDE SEQUENCE</scope>
    <source>
        <strain evidence="1">ChiSjej5B23-6657</strain>
    </source>
</reference>
<dbReference type="InterPro" id="IPR050583">
    <property type="entry name" value="Mycobacterial_A85_antigen"/>
</dbReference>
<dbReference type="GO" id="GO:0016747">
    <property type="term" value="F:acyltransferase activity, transferring groups other than amino-acyl groups"/>
    <property type="evidence" value="ECO:0007669"/>
    <property type="project" value="TreeGrafter"/>
</dbReference>
<dbReference type="InterPro" id="IPR029058">
    <property type="entry name" value="AB_hydrolase_fold"/>
</dbReference>
<accession>A0A9D1JAF3</accession>
<gene>
    <name evidence="1" type="ORF">IAA55_03785</name>
</gene>
<dbReference type="PANTHER" id="PTHR48098:SF1">
    <property type="entry name" value="DIACYLGLYCEROL ACYLTRANSFERASE_MYCOLYLTRANSFERASE AG85A"/>
    <property type="match status" value="1"/>
</dbReference>
<dbReference type="Proteomes" id="UP000823912">
    <property type="component" value="Unassembled WGS sequence"/>
</dbReference>
<protein>
    <submittedName>
        <fullName evidence="1">Acetylesterase</fullName>
    </submittedName>
</protein>
<evidence type="ECO:0000313" key="2">
    <source>
        <dbReference type="Proteomes" id="UP000823912"/>
    </source>
</evidence>
<dbReference type="Gene3D" id="3.40.50.1820">
    <property type="entry name" value="alpha/beta hydrolase"/>
    <property type="match status" value="1"/>
</dbReference>
<dbReference type="InterPro" id="IPR000801">
    <property type="entry name" value="Esterase-like"/>
</dbReference>
<dbReference type="SUPFAM" id="SSF53474">
    <property type="entry name" value="alpha/beta-Hydrolases"/>
    <property type="match status" value="1"/>
</dbReference>
<dbReference type="AlphaFoldDB" id="A0A9D1JAF3"/>
<name>A0A9D1JAF3_9FIRM</name>
<comment type="caution">
    <text evidence="1">The sequence shown here is derived from an EMBL/GenBank/DDBJ whole genome shotgun (WGS) entry which is preliminary data.</text>
</comment>
<organism evidence="1 2">
    <name type="scientific">Candidatus Pullilachnospira gallistercoris</name>
    <dbReference type="NCBI Taxonomy" id="2840911"/>
    <lineage>
        <taxon>Bacteria</taxon>
        <taxon>Bacillati</taxon>
        <taxon>Bacillota</taxon>
        <taxon>Clostridia</taxon>
        <taxon>Lachnospirales</taxon>
        <taxon>Lachnospiraceae</taxon>
        <taxon>Lachnospiraceae incertae sedis</taxon>
        <taxon>Candidatus Pullilachnospira</taxon>
    </lineage>
</organism>
<dbReference type="EMBL" id="DVHM01000059">
    <property type="protein sequence ID" value="HIR70382.1"/>
    <property type="molecule type" value="Genomic_DNA"/>
</dbReference>